<evidence type="ECO:0000313" key="3">
    <source>
        <dbReference type="Proteomes" id="UP000886520"/>
    </source>
</evidence>
<dbReference type="EMBL" id="JABFUD020000011">
    <property type="protein sequence ID" value="KAI5073717.1"/>
    <property type="molecule type" value="Genomic_DNA"/>
</dbReference>
<comment type="caution">
    <text evidence="2">The sequence shown here is derived from an EMBL/GenBank/DDBJ whole genome shotgun (WGS) entry which is preliminary data.</text>
</comment>
<sequence>MVLDIRKELRERKAGHPITASIGTARSRNADLYLKADRRAEIIIGDEAESIAGPCSPPTPVYSRKLDHLQPLYEPACEKPRPPQPRPLRIPCSACTFVPAPHTHHNLQHNIDLALGQLSQIHAGGMRARSHRAKMNSGKQRHKAASSHAPTDDVVEPGAEESVEIEEPGVEDIAGGHGGCHSLQEKTPSLSTHHFNASFGSSIEPIRVACSACTSSLMAPFSYGQHPRCDRITPLAKPKFLRKKQDKRQLADSIVFSSPSAVEDIANTACGRSEALKNNDRQDLVEPLTTSDMESSRGWYVRPEQDTYIIRKSIPAASDYAKATIEEYISHSNLEDVVEAVEGANQHESLELTYQSTRDREEIRQQFRPADSVKHRSERNDIVAAAGHNCFVKRVERACASAARSASAGSKGRAPSSPAARWPRQHDNSRHMFYADYRRPTSPSTNRLNRRRRPSSADRDPTLGSCNRDKDAASAPASPMNEAEDRTAFAHTPHRTMQFGEAPTVAGHDAAENIVQALAVSHDDASISCMQDHTIFRKELQRRHYPPYRPQKKKLIVNRSMKANGSKYARHVSVAGTGDVDNELVAARSVGGQAKQPLEGHGSDQETMSTPSGRGRSDKGNNDLYYSSKQGAVRDRGSLSRSTAGGGRVPGISESSKEGRTAAPAGAGADDIGGGHIEEVARVGACSMSSSPRNSSDSKMQQQQQELKLSVEVFPSPSASKGFGLKITQHFPKAPVQVEYVNSLGLSPRSFQTLHCQRCITSSSSSTTPG</sequence>
<dbReference type="AlphaFoldDB" id="A0A9D4ZH14"/>
<gene>
    <name evidence="2" type="ORF">GOP47_0011730</name>
</gene>
<evidence type="ECO:0000256" key="1">
    <source>
        <dbReference type="SAM" id="MobiDB-lite"/>
    </source>
</evidence>
<feature type="region of interest" description="Disordered" evidence="1">
    <location>
        <begin position="136"/>
        <end position="158"/>
    </location>
</feature>
<feature type="compositionally biased region" description="Basic and acidic residues" evidence="1">
    <location>
        <begin position="455"/>
        <end position="472"/>
    </location>
</feature>
<feature type="region of interest" description="Disordered" evidence="1">
    <location>
        <begin position="593"/>
        <end position="674"/>
    </location>
</feature>
<feature type="compositionally biased region" description="Low complexity" evidence="1">
    <location>
        <begin position="403"/>
        <end position="421"/>
    </location>
</feature>
<name>A0A9D4ZH14_ADICA</name>
<dbReference type="Proteomes" id="UP000886520">
    <property type="component" value="Chromosome 11"/>
</dbReference>
<reference evidence="2" key="1">
    <citation type="submission" date="2021-01" db="EMBL/GenBank/DDBJ databases">
        <title>Adiantum capillus-veneris genome.</title>
        <authorList>
            <person name="Fang Y."/>
            <person name="Liao Q."/>
        </authorList>
    </citation>
    <scope>NUCLEOTIDE SEQUENCE</scope>
    <source>
        <strain evidence="2">H3</strain>
        <tissue evidence="2">Leaf</tissue>
    </source>
</reference>
<proteinExistence type="predicted"/>
<organism evidence="2 3">
    <name type="scientific">Adiantum capillus-veneris</name>
    <name type="common">Maidenhair fern</name>
    <dbReference type="NCBI Taxonomy" id="13818"/>
    <lineage>
        <taxon>Eukaryota</taxon>
        <taxon>Viridiplantae</taxon>
        <taxon>Streptophyta</taxon>
        <taxon>Embryophyta</taxon>
        <taxon>Tracheophyta</taxon>
        <taxon>Polypodiopsida</taxon>
        <taxon>Polypodiidae</taxon>
        <taxon>Polypodiales</taxon>
        <taxon>Pteridineae</taxon>
        <taxon>Pteridaceae</taxon>
        <taxon>Vittarioideae</taxon>
        <taxon>Adiantum</taxon>
    </lineage>
</organism>
<protein>
    <submittedName>
        <fullName evidence="2">Uncharacterized protein</fullName>
    </submittedName>
</protein>
<feature type="region of interest" description="Disordered" evidence="1">
    <location>
        <begin position="403"/>
        <end position="485"/>
    </location>
</feature>
<evidence type="ECO:0000313" key="2">
    <source>
        <dbReference type="EMBL" id="KAI5073717.1"/>
    </source>
</evidence>
<dbReference type="OrthoDB" id="1936629at2759"/>
<accession>A0A9D4ZH14</accession>
<keyword evidence="3" id="KW-1185">Reference proteome</keyword>
<feature type="compositionally biased region" description="Basic residues" evidence="1">
    <location>
        <begin position="136"/>
        <end position="145"/>
    </location>
</feature>